<feature type="non-terminal residue" evidence="2">
    <location>
        <position position="60"/>
    </location>
</feature>
<feature type="region of interest" description="Disordered" evidence="1">
    <location>
        <begin position="1"/>
        <end position="46"/>
    </location>
</feature>
<gene>
    <name evidence="2" type="ORF">BGT96224V316_LOCUS5214</name>
</gene>
<protein>
    <submittedName>
        <fullName evidence="2">Bgt-4382-2</fullName>
    </submittedName>
</protein>
<reference evidence="2 3" key="1">
    <citation type="submission" date="2018-08" db="EMBL/GenBank/DDBJ databases">
        <authorList>
            <person name="Muller C M."/>
        </authorList>
    </citation>
    <scope>NUCLEOTIDE SEQUENCE [LARGE SCALE GENOMIC DNA]</scope>
</reference>
<dbReference type="EMBL" id="LR026990">
    <property type="protein sequence ID" value="VDB89590.1"/>
    <property type="molecule type" value="Genomic_DNA"/>
</dbReference>
<feature type="non-terminal residue" evidence="2">
    <location>
        <position position="1"/>
    </location>
</feature>
<organism evidence="2 3">
    <name type="scientific">Blumeria graminis f. sp. tritici</name>
    <dbReference type="NCBI Taxonomy" id="62690"/>
    <lineage>
        <taxon>Eukaryota</taxon>
        <taxon>Fungi</taxon>
        <taxon>Dikarya</taxon>
        <taxon>Ascomycota</taxon>
        <taxon>Pezizomycotina</taxon>
        <taxon>Leotiomycetes</taxon>
        <taxon>Erysiphales</taxon>
        <taxon>Erysiphaceae</taxon>
        <taxon>Blumeria</taxon>
    </lineage>
</organism>
<feature type="compositionally biased region" description="Basic and acidic residues" evidence="1">
    <location>
        <begin position="36"/>
        <end position="46"/>
    </location>
</feature>
<keyword evidence="3" id="KW-1185">Reference proteome</keyword>
<proteinExistence type="predicted"/>
<dbReference type="AlphaFoldDB" id="A0A9X9QDU1"/>
<accession>A0A9X9QDU1</accession>
<evidence type="ECO:0000313" key="3">
    <source>
        <dbReference type="Proteomes" id="UP000324639"/>
    </source>
</evidence>
<sequence>KNSRLREIQSQSTQQPRQNSSSDDDAESANESQGDDLLRNSSKLETEELNQNVKRLVRYA</sequence>
<feature type="compositionally biased region" description="Polar residues" evidence="1">
    <location>
        <begin position="8"/>
        <end position="18"/>
    </location>
</feature>
<dbReference type="Proteomes" id="UP000324639">
    <property type="component" value="Chromosome Bgt_-07"/>
</dbReference>
<name>A0A9X9QDU1_BLUGR</name>
<evidence type="ECO:0000313" key="2">
    <source>
        <dbReference type="EMBL" id="VDB89590.1"/>
    </source>
</evidence>
<evidence type="ECO:0000256" key="1">
    <source>
        <dbReference type="SAM" id="MobiDB-lite"/>
    </source>
</evidence>